<feature type="region of interest" description="Disordered" evidence="1">
    <location>
        <begin position="235"/>
        <end position="255"/>
    </location>
</feature>
<dbReference type="AlphaFoldDB" id="A0A0D7BM62"/>
<keyword evidence="4" id="KW-1185">Reference proteome</keyword>
<dbReference type="Proteomes" id="UP000054007">
    <property type="component" value="Unassembled WGS sequence"/>
</dbReference>
<proteinExistence type="predicted"/>
<keyword evidence="2" id="KW-0472">Membrane</keyword>
<name>A0A0D7BM62_9AGAR</name>
<evidence type="ECO:0008006" key="5">
    <source>
        <dbReference type="Google" id="ProtNLM"/>
    </source>
</evidence>
<dbReference type="STRING" id="1314674.A0A0D7BM62"/>
<organism evidence="3 4">
    <name type="scientific">Cylindrobasidium torrendii FP15055 ss-10</name>
    <dbReference type="NCBI Taxonomy" id="1314674"/>
    <lineage>
        <taxon>Eukaryota</taxon>
        <taxon>Fungi</taxon>
        <taxon>Dikarya</taxon>
        <taxon>Basidiomycota</taxon>
        <taxon>Agaricomycotina</taxon>
        <taxon>Agaricomycetes</taxon>
        <taxon>Agaricomycetidae</taxon>
        <taxon>Agaricales</taxon>
        <taxon>Marasmiineae</taxon>
        <taxon>Physalacriaceae</taxon>
        <taxon>Cylindrobasidium</taxon>
    </lineage>
</organism>
<dbReference type="OrthoDB" id="5562676at2759"/>
<feature type="transmembrane region" description="Helical" evidence="2">
    <location>
        <begin position="161"/>
        <end position="180"/>
    </location>
</feature>
<accession>A0A0D7BM62</accession>
<dbReference type="PANTHER" id="PTHR28062">
    <property type="entry name" value="K+-H+ EXCHANGE-LIKE PROTEIN"/>
    <property type="match status" value="1"/>
</dbReference>
<keyword evidence="2" id="KW-0812">Transmembrane</keyword>
<gene>
    <name evidence="3" type="ORF">CYLTODRAFT_418785</name>
</gene>
<keyword evidence="2" id="KW-1133">Transmembrane helix</keyword>
<dbReference type="GO" id="GO:1902600">
    <property type="term" value="P:proton transmembrane transport"/>
    <property type="evidence" value="ECO:0007669"/>
    <property type="project" value="TreeGrafter"/>
</dbReference>
<protein>
    <recommendedName>
        <fullName evidence="5">Mitochondrial K+-H+ exchange-related-domain-containing protein</fullName>
    </recommendedName>
</protein>
<evidence type="ECO:0000313" key="4">
    <source>
        <dbReference type="Proteomes" id="UP000054007"/>
    </source>
</evidence>
<dbReference type="GO" id="GO:0006813">
    <property type="term" value="P:potassium ion transport"/>
    <property type="evidence" value="ECO:0007669"/>
    <property type="project" value="TreeGrafter"/>
</dbReference>
<evidence type="ECO:0000256" key="2">
    <source>
        <dbReference type="SAM" id="Phobius"/>
    </source>
</evidence>
<sequence length="296" mass="33537">MVRPPMLRIIAVPLRRAAPSASVPLKSLPRIMTYYHFQLNQALPVSHTKGWSARALSHWAQNKAGDIWAGFGKSKDGSWQLKLFQWGERMVDRIDFEELALQSVDPSLGPSLTDLAAKLEDKTKPVTIPLLYAPSVISADSIAAQLKALVEYRIPKHKKRFWIYAVAAPFTAPFMVIPVVPNIPFFFCVWRAWSNYRAYRASEYLQALLLDNKIVAESDGKLDNIYHRYLPKALPPPESKSSQEEPKPPFNDQLLLTRDAIPVIRETFELDSSAEGEMYRALEQARVRPDPHSQSA</sequence>
<reference evidence="3 4" key="1">
    <citation type="journal article" date="2015" name="Fungal Genet. Biol.">
        <title>Evolution of novel wood decay mechanisms in Agaricales revealed by the genome sequences of Fistulina hepatica and Cylindrobasidium torrendii.</title>
        <authorList>
            <person name="Floudas D."/>
            <person name="Held B.W."/>
            <person name="Riley R."/>
            <person name="Nagy L.G."/>
            <person name="Koehler G."/>
            <person name="Ransdell A.S."/>
            <person name="Younus H."/>
            <person name="Chow J."/>
            <person name="Chiniquy J."/>
            <person name="Lipzen A."/>
            <person name="Tritt A."/>
            <person name="Sun H."/>
            <person name="Haridas S."/>
            <person name="LaButti K."/>
            <person name="Ohm R.A."/>
            <person name="Kues U."/>
            <person name="Blanchette R.A."/>
            <person name="Grigoriev I.V."/>
            <person name="Minto R.E."/>
            <person name="Hibbett D.S."/>
        </authorList>
    </citation>
    <scope>NUCLEOTIDE SEQUENCE [LARGE SCALE GENOMIC DNA]</scope>
    <source>
        <strain evidence="3 4">FP15055 ss-10</strain>
    </source>
</reference>
<evidence type="ECO:0000313" key="3">
    <source>
        <dbReference type="EMBL" id="KIY71562.1"/>
    </source>
</evidence>
<evidence type="ECO:0000256" key="1">
    <source>
        <dbReference type="SAM" id="MobiDB-lite"/>
    </source>
</evidence>
<dbReference type="EMBL" id="KN880453">
    <property type="protein sequence ID" value="KIY71562.1"/>
    <property type="molecule type" value="Genomic_DNA"/>
</dbReference>
<dbReference type="InterPro" id="IPR018786">
    <property type="entry name" value="Mit_KHE1"/>
</dbReference>
<dbReference type="GO" id="GO:0005743">
    <property type="term" value="C:mitochondrial inner membrane"/>
    <property type="evidence" value="ECO:0007669"/>
    <property type="project" value="TreeGrafter"/>
</dbReference>
<dbReference type="Pfam" id="PF10173">
    <property type="entry name" value="Mit_KHE1"/>
    <property type="match status" value="1"/>
</dbReference>
<dbReference type="PANTHER" id="PTHR28062:SF1">
    <property type="entry name" value="TRANSMEMBRANE PROTEIN"/>
    <property type="match status" value="1"/>
</dbReference>